<protein>
    <submittedName>
        <fullName evidence="2">Uncharacterized protein</fullName>
    </submittedName>
</protein>
<dbReference type="EMBL" id="JASAOF010000001">
    <property type="protein sequence ID" value="MDI2027404.1"/>
    <property type="molecule type" value="Genomic_DNA"/>
</dbReference>
<keyword evidence="1" id="KW-0812">Transmembrane</keyword>
<name>A0ABT6PHG8_9PSEU</name>
<dbReference type="RefSeq" id="WP_281453767.1">
    <property type="nucleotide sequence ID" value="NZ_JASAOF010000001.1"/>
</dbReference>
<evidence type="ECO:0000313" key="3">
    <source>
        <dbReference type="Proteomes" id="UP001237595"/>
    </source>
</evidence>
<dbReference type="Proteomes" id="UP001237595">
    <property type="component" value="Unassembled WGS sequence"/>
</dbReference>
<comment type="caution">
    <text evidence="2">The sequence shown here is derived from an EMBL/GenBank/DDBJ whole genome shotgun (WGS) entry which is preliminary data.</text>
</comment>
<evidence type="ECO:0000256" key="1">
    <source>
        <dbReference type="SAM" id="Phobius"/>
    </source>
</evidence>
<gene>
    <name evidence="2" type="ORF">QFW96_02225</name>
</gene>
<feature type="transmembrane region" description="Helical" evidence="1">
    <location>
        <begin position="38"/>
        <end position="58"/>
    </location>
</feature>
<feature type="transmembrane region" description="Helical" evidence="1">
    <location>
        <begin position="79"/>
        <end position="100"/>
    </location>
</feature>
<organism evidence="2 3">
    <name type="scientific">Saccharopolyspora ipomoeae</name>
    <dbReference type="NCBI Taxonomy" id="3042027"/>
    <lineage>
        <taxon>Bacteria</taxon>
        <taxon>Bacillati</taxon>
        <taxon>Actinomycetota</taxon>
        <taxon>Actinomycetes</taxon>
        <taxon>Pseudonocardiales</taxon>
        <taxon>Pseudonocardiaceae</taxon>
        <taxon>Saccharopolyspora</taxon>
    </lineage>
</organism>
<keyword evidence="3" id="KW-1185">Reference proteome</keyword>
<keyword evidence="1" id="KW-1133">Transmembrane helix</keyword>
<accession>A0ABT6PHG8</accession>
<reference evidence="2 3" key="1">
    <citation type="submission" date="2023-04" db="EMBL/GenBank/DDBJ databases">
        <title>Draft genome sequence of Saccharopolyspora sp. TS4A08 isolated from sweet potato rhizospheric soil.</title>
        <authorList>
            <person name="Suksaard P."/>
            <person name="Duangmal K."/>
        </authorList>
    </citation>
    <scope>NUCLEOTIDE SEQUENCE [LARGE SCALE GENOMIC DNA]</scope>
    <source>
        <strain evidence="2 3">TS4A08</strain>
    </source>
</reference>
<keyword evidence="1" id="KW-0472">Membrane</keyword>
<evidence type="ECO:0000313" key="2">
    <source>
        <dbReference type="EMBL" id="MDI2027404.1"/>
    </source>
</evidence>
<proteinExistence type="predicted"/>
<sequence length="101" mass="10980">MPMQSATPARRRWLRVVWIATFTPICAGLLIAGLAFHWAFLPAAVLWFAALGCVLRMESLDHRTRSAAEASPRQQLAKAGWLLLAIVLITTSAVVVNAVLG</sequence>
<feature type="transmembrane region" description="Helical" evidence="1">
    <location>
        <begin position="12"/>
        <end position="32"/>
    </location>
</feature>